<dbReference type="GO" id="GO:0005525">
    <property type="term" value="F:GTP binding"/>
    <property type="evidence" value="ECO:0007669"/>
    <property type="project" value="UniProtKB-KW"/>
</dbReference>
<keyword evidence="2" id="KW-0547">Nucleotide-binding</keyword>
<sequence length="161" mass="16774">GCGSGASPVVANIAKKSGALTLAVVTKPFSFEGIQRMEIAQDSLRKLKGKVDTLISISNDKLLSILEPKTTVLNAFWACDEILRQAVQGISDLIVLPGIINIDFADVKAIMKDSGSALFGIGKATGSERAREAAQKALSSPLLDLSCKGAKGVLFNVSGGK</sequence>
<dbReference type="Pfam" id="PF00091">
    <property type="entry name" value="Tubulin"/>
    <property type="match status" value="1"/>
</dbReference>
<feature type="domain" description="Tubulin/FtsZ GTPase" evidence="4">
    <location>
        <begin position="1"/>
        <end position="98"/>
    </location>
</feature>
<dbReference type="GO" id="GO:0032153">
    <property type="term" value="C:cell division site"/>
    <property type="evidence" value="ECO:0007669"/>
    <property type="project" value="TreeGrafter"/>
</dbReference>
<reference evidence="5" key="1">
    <citation type="journal article" date="2014" name="Front. Microbiol.">
        <title>High frequency of phylogenetically diverse reductive dehalogenase-homologous genes in deep subseafloor sedimentary metagenomes.</title>
        <authorList>
            <person name="Kawai M."/>
            <person name="Futagami T."/>
            <person name="Toyoda A."/>
            <person name="Takaki Y."/>
            <person name="Nishi S."/>
            <person name="Hori S."/>
            <person name="Arai W."/>
            <person name="Tsubouchi T."/>
            <person name="Morono Y."/>
            <person name="Uchiyama I."/>
            <person name="Ito T."/>
            <person name="Fujiyama A."/>
            <person name="Inagaki F."/>
            <person name="Takami H."/>
        </authorList>
    </citation>
    <scope>NUCLEOTIDE SEQUENCE</scope>
    <source>
        <strain evidence="5">Expedition CK06-06</strain>
    </source>
</reference>
<dbReference type="InterPro" id="IPR000158">
    <property type="entry name" value="Cell_div_FtsZ"/>
</dbReference>
<dbReference type="Gene3D" id="3.40.50.1440">
    <property type="entry name" value="Tubulin/FtsZ, GTPase domain"/>
    <property type="match status" value="1"/>
</dbReference>
<dbReference type="PRINTS" id="PR00423">
    <property type="entry name" value="CELLDVISFTSZ"/>
</dbReference>
<evidence type="ECO:0000256" key="2">
    <source>
        <dbReference type="ARBA" id="ARBA00022741"/>
    </source>
</evidence>
<dbReference type="SUPFAM" id="SSF52490">
    <property type="entry name" value="Tubulin nucleotide-binding domain-like"/>
    <property type="match status" value="1"/>
</dbReference>
<dbReference type="InterPro" id="IPR008280">
    <property type="entry name" value="Tub_FtsZ_C"/>
</dbReference>
<keyword evidence="3" id="KW-0342">GTP-binding</keyword>
<dbReference type="GO" id="GO:0005737">
    <property type="term" value="C:cytoplasm"/>
    <property type="evidence" value="ECO:0007669"/>
    <property type="project" value="TreeGrafter"/>
</dbReference>
<gene>
    <name evidence="5" type="ORF">S06H3_21871</name>
</gene>
<evidence type="ECO:0000256" key="3">
    <source>
        <dbReference type="ARBA" id="ARBA00023134"/>
    </source>
</evidence>
<evidence type="ECO:0000259" key="4">
    <source>
        <dbReference type="SMART" id="SM00864"/>
    </source>
</evidence>
<dbReference type="InterPro" id="IPR036525">
    <property type="entry name" value="Tubulin/FtsZ_GTPase_sf"/>
</dbReference>
<organism evidence="5">
    <name type="scientific">marine sediment metagenome</name>
    <dbReference type="NCBI Taxonomy" id="412755"/>
    <lineage>
        <taxon>unclassified sequences</taxon>
        <taxon>metagenomes</taxon>
        <taxon>ecological metagenomes</taxon>
    </lineage>
</organism>
<comment type="similarity">
    <text evidence="1">Belongs to the FtsZ family.</text>
</comment>
<dbReference type="InterPro" id="IPR003008">
    <property type="entry name" value="Tubulin_FtsZ_GTPase"/>
</dbReference>
<dbReference type="GO" id="GO:0003924">
    <property type="term" value="F:GTPase activity"/>
    <property type="evidence" value="ECO:0007669"/>
    <property type="project" value="InterPro"/>
</dbReference>
<dbReference type="EMBL" id="BARV01011565">
    <property type="protein sequence ID" value="GAI09513.1"/>
    <property type="molecule type" value="Genomic_DNA"/>
</dbReference>
<dbReference type="InterPro" id="IPR024757">
    <property type="entry name" value="FtsZ_C"/>
</dbReference>
<dbReference type="AlphaFoldDB" id="X1KS48"/>
<accession>X1KS48</accession>
<dbReference type="PANTHER" id="PTHR30314">
    <property type="entry name" value="CELL DIVISION PROTEIN FTSZ-RELATED"/>
    <property type="match status" value="1"/>
</dbReference>
<evidence type="ECO:0000256" key="1">
    <source>
        <dbReference type="ARBA" id="ARBA00009690"/>
    </source>
</evidence>
<dbReference type="SUPFAM" id="SSF55307">
    <property type="entry name" value="Tubulin C-terminal domain-like"/>
    <property type="match status" value="1"/>
</dbReference>
<protein>
    <recommendedName>
        <fullName evidence="4">Tubulin/FtsZ GTPase domain-containing protein</fullName>
    </recommendedName>
</protein>
<evidence type="ECO:0000313" key="5">
    <source>
        <dbReference type="EMBL" id="GAI09513.1"/>
    </source>
</evidence>
<dbReference type="SMART" id="SM00864">
    <property type="entry name" value="Tubulin"/>
    <property type="match status" value="1"/>
</dbReference>
<dbReference type="Pfam" id="PF12327">
    <property type="entry name" value="FtsZ_C"/>
    <property type="match status" value="1"/>
</dbReference>
<dbReference type="InterPro" id="IPR045061">
    <property type="entry name" value="FtsZ/CetZ"/>
</dbReference>
<comment type="caution">
    <text evidence="5">The sequence shown here is derived from an EMBL/GenBank/DDBJ whole genome shotgun (WGS) entry which is preliminary data.</text>
</comment>
<dbReference type="PANTHER" id="PTHR30314:SF3">
    <property type="entry name" value="MITOCHONDRIAL DIVISION PROTEIN FSZA"/>
    <property type="match status" value="1"/>
</dbReference>
<feature type="non-terminal residue" evidence="5">
    <location>
        <position position="1"/>
    </location>
</feature>
<dbReference type="CDD" id="cd02201">
    <property type="entry name" value="FtsZ_type1"/>
    <property type="match status" value="1"/>
</dbReference>
<dbReference type="GO" id="GO:0051301">
    <property type="term" value="P:cell division"/>
    <property type="evidence" value="ECO:0007669"/>
    <property type="project" value="TreeGrafter"/>
</dbReference>
<name>X1KS48_9ZZZZ</name>
<proteinExistence type="inferred from homology"/>